<feature type="binding site" evidence="10">
    <location>
        <position position="20"/>
    </location>
    <ligand>
        <name>ATP</name>
        <dbReference type="ChEBI" id="CHEBI:30616"/>
    </ligand>
</feature>
<comment type="function">
    <text evidence="10">Broad-specificity nucleoside monophosphate (NMP) kinase that catalyzes the reversible transfer of the terminal phosphate group between nucleoside triphosphates and monophosphates. Has also ATPase activity. Involved in the late cytoplasmic maturation steps of the 40S ribosomal particles, specifically 18S rRNA maturation. While NMP activity is not required for ribosome maturation, ATPase activity is. Associates transiently with small ribosomal subunit protein uS11. ATP hydrolysis breaks the interaction with uS11. May temporarily remove uS11 from the ribosome to enable a conformational change of the ribosomal RNA that is needed for the final maturation step of the small ribosomal subunit. Its NMP activity may have a role in nuclear energy homeostasis.</text>
</comment>
<dbReference type="HAMAP" id="MF_00039">
    <property type="entry name" value="Adenylate_kinase_AK6"/>
    <property type="match status" value="1"/>
</dbReference>
<feature type="region of interest" description="NMPbind" evidence="10">
    <location>
        <begin position="37"/>
        <end position="60"/>
    </location>
</feature>
<protein>
    <recommendedName>
        <fullName evidence="10">Adenylate kinase isoenzyme 6 homolog</fullName>
        <shortName evidence="10">AK6</shortName>
        <ecNumber evidence="10">2.7.4.3</ecNumber>
    </recommendedName>
    <alternativeName>
        <fullName evidence="10">Dual activity adenylate kinase/ATPase</fullName>
        <shortName evidence="10">AK/ATPase</shortName>
    </alternativeName>
</protein>
<evidence type="ECO:0000256" key="9">
    <source>
        <dbReference type="ARBA" id="ARBA00023242"/>
    </source>
</evidence>
<comment type="subunit">
    <text evidence="10">Interacts with small ribosomal subunit protein uS11. Not a structural component of 43S pre-ribosomes, but transiently interacts with them by binding to uS11.</text>
</comment>
<feature type="binding site" evidence="10">
    <location>
        <position position="16"/>
    </location>
    <ligand>
        <name>ATP</name>
        <dbReference type="ChEBI" id="CHEBI:30616"/>
    </ligand>
</feature>
<accession>A0A0H5C7C3</accession>
<keyword evidence="5 10" id="KW-0808">Transferase</keyword>
<dbReference type="PANTHER" id="PTHR12595:SF0">
    <property type="entry name" value="ADENYLATE KINASE ISOENZYME 6"/>
    <property type="match status" value="1"/>
</dbReference>
<evidence type="ECO:0000256" key="3">
    <source>
        <dbReference type="ARBA" id="ARBA00022517"/>
    </source>
</evidence>
<evidence type="ECO:0000256" key="1">
    <source>
        <dbReference type="ARBA" id="ARBA00000582"/>
    </source>
</evidence>
<evidence type="ECO:0000313" key="13">
    <source>
        <dbReference type="Proteomes" id="UP000038830"/>
    </source>
</evidence>
<comment type="catalytic activity">
    <reaction evidence="1 10">
        <text>AMP + ATP = 2 ADP</text>
        <dbReference type="Rhea" id="RHEA:12973"/>
        <dbReference type="ChEBI" id="CHEBI:30616"/>
        <dbReference type="ChEBI" id="CHEBI:456215"/>
        <dbReference type="ChEBI" id="CHEBI:456216"/>
        <dbReference type="EC" id="2.7.4.3"/>
    </reaction>
</comment>
<dbReference type="OrthoDB" id="10251185at2759"/>
<comment type="caution">
    <text evidence="10">Lacks conserved residue(s) required for the propagation of feature annotation.</text>
</comment>
<reference evidence="13" key="2">
    <citation type="journal article" date="2015" name="J. Biotechnol.">
        <title>The structure of the Cyberlindnera jadinii genome and its relation to Candida utilis analyzed by the occurrence of single nucleotide polymorphisms.</title>
        <authorList>
            <person name="Rupp O."/>
            <person name="Brinkrolf K."/>
            <person name="Buerth C."/>
            <person name="Kunigo M."/>
            <person name="Schneider J."/>
            <person name="Jaenicke S."/>
            <person name="Goesmann A."/>
            <person name="Puehler A."/>
            <person name="Jaeger K.-E."/>
            <person name="Ernst J.F."/>
        </authorList>
    </citation>
    <scope>NUCLEOTIDE SEQUENCE [LARGE SCALE GENOMIC DNA]</scope>
    <source>
        <strain evidence="13">ATCC 18201 / CBS 1600 / BCRC 20928 / JCM 3617 / NBRC 0987 / NRRL Y-1542</strain>
    </source>
</reference>
<dbReference type="Proteomes" id="UP000038830">
    <property type="component" value="Unassembled WGS sequence"/>
</dbReference>
<evidence type="ECO:0000256" key="10">
    <source>
        <dbReference type="HAMAP-Rule" id="MF_03173"/>
    </source>
</evidence>
<feature type="binding site" evidence="10">
    <location>
        <position position="113"/>
    </location>
    <ligand>
        <name>ATP</name>
        <dbReference type="ChEBI" id="CHEBI:30616"/>
    </ligand>
</feature>
<dbReference type="GO" id="GO:0006364">
    <property type="term" value="P:rRNA processing"/>
    <property type="evidence" value="ECO:0007669"/>
    <property type="project" value="UniProtKB-KW"/>
</dbReference>
<evidence type="ECO:0000256" key="5">
    <source>
        <dbReference type="ARBA" id="ARBA00022679"/>
    </source>
</evidence>
<dbReference type="FunFam" id="3.40.50.300:FF:000372">
    <property type="entry name" value="Adenylate kinase isoenzyme 6 homolog"/>
    <property type="match status" value="1"/>
</dbReference>
<keyword evidence="3 10" id="KW-0690">Ribosome biogenesis</keyword>
<dbReference type="InterPro" id="IPR027417">
    <property type="entry name" value="P-loop_NTPase"/>
</dbReference>
<organism evidence="11 13">
    <name type="scientific">Cyberlindnera jadinii (strain ATCC 18201 / CBS 1600 / BCRC 20928 / JCM 3617 / NBRC 0987 / NRRL Y-1542)</name>
    <name type="common">Torula yeast</name>
    <name type="synonym">Candida utilis</name>
    <dbReference type="NCBI Taxonomy" id="983966"/>
    <lineage>
        <taxon>Eukaryota</taxon>
        <taxon>Fungi</taxon>
        <taxon>Dikarya</taxon>
        <taxon>Ascomycota</taxon>
        <taxon>Saccharomycotina</taxon>
        <taxon>Saccharomycetes</taxon>
        <taxon>Phaffomycetales</taxon>
        <taxon>Phaffomycetaceae</taxon>
        <taxon>Cyberlindnera</taxon>
    </lineage>
</organism>
<dbReference type="STRING" id="983966.A0A0H5C7C3"/>
<dbReference type="EC" id="2.7.4.3" evidence="10"/>
<comment type="subcellular location">
    <subcellularLocation>
        <location evidence="10">Cytoplasm</location>
    </subcellularLocation>
    <subcellularLocation>
        <location evidence="10">Nucleus</location>
    </subcellularLocation>
</comment>
<keyword evidence="14" id="KW-1185">Reference proteome</keyword>
<evidence type="ECO:0000313" key="14">
    <source>
        <dbReference type="Proteomes" id="UP000094389"/>
    </source>
</evidence>
<reference evidence="12 14" key="3">
    <citation type="journal article" date="2016" name="Proc. Natl. Acad. Sci. U.S.A.">
        <title>Comparative genomics of biotechnologically important yeasts.</title>
        <authorList>
            <person name="Riley R."/>
            <person name="Haridas S."/>
            <person name="Wolfe K.H."/>
            <person name="Lopes M.R."/>
            <person name="Hittinger C.T."/>
            <person name="Goeker M."/>
            <person name="Salamov A.A."/>
            <person name="Wisecaver J.H."/>
            <person name="Long T.M."/>
            <person name="Calvey C.H."/>
            <person name="Aerts A.L."/>
            <person name="Barry K.W."/>
            <person name="Choi C."/>
            <person name="Clum A."/>
            <person name="Coughlan A.Y."/>
            <person name="Deshpande S."/>
            <person name="Douglass A.P."/>
            <person name="Hanson S.J."/>
            <person name="Klenk H.-P."/>
            <person name="LaButti K.M."/>
            <person name="Lapidus A."/>
            <person name="Lindquist E.A."/>
            <person name="Lipzen A.M."/>
            <person name="Meier-Kolthoff J.P."/>
            <person name="Ohm R.A."/>
            <person name="Otillar R.P."/>
            <person name="Pangilinan J.L."/>
            <person name="Peng Y."/>
            <person name="Rokas A."/>
            <person name="Rosa C.A."/>
            <person name="Scheuner C."/>
            <person name="Sibirny A.A."/>
            <person name="Slot J.C."/>
            <person name="Stielow J.B."/>
            <person name="Sun H."/>
            <person name="Kurtzman C.P."/>
            <person name="Blackwell M."/>
            <person name="Grigoriev I.V."/>
            <person name="Jeffries T.W."/>
        </authorList>
    </citation>
    <scope>NUCLEOTIDE SEQUENCE [LARGE SCALE GENOMIC DNA]</scope>
    <source>
        <strain evidence="14">ATCC 18201 / CBS 1600 / BCRC 20928 / JCM 3617 / NBRC 0987 / NRRL Y-1542</strain>
        <strain evidence="12">NRRL Y-1542</strain>
    </source>
</reference>
<evidence type="ECO:0000256" key="8">
    <source>
        <dbReference type="ARBA" id="ARBA00022840"/>
    </source>
</evidence>
<dbReference type="GeneID" id="30991018"/>
<dbReference type="GO" id="GO:0005524">
    <property type="term" value="F:ATP binding"/>
    <property type="evidence" value="ECO:0007669"/>
    <property type="project" value="UniProtKB-KW"/>
</dbReference>
<keyword evidence="2 10" id="KW-0963">Cytoplasm</keyword>
<dbReference type="GO" id="GO:0004017">
    <property type="term" value="F:AMP kinase activity"/>
    <property type="evidence" value="ECO:0007669"/>
    <property type="project" value="UniProtKB-UniRule"/>
</dbReference>
<dbReference type="RefSeq" id="XP_020068834.1">
    <property type="nucleotide sequence ID" value="XM_020216622.1"/>
</dbReference>
<keyword evidence="4 10" id="KW-0698">rRNA processing</keyword>
<name>A0A0H5C7C3_CYBJN</name>
<dbReference type="Gene3D" id="3.40.50.300">
    <property type="entry name" value="P-loop containing nucleotide triphosphate hydrolases"/>
    <property type="match status" value="1"/>
</dbReference>
<dbReference type="InterPro" id="IPR020618">
    <property type="entry name" value="Adenyl_kinase_AK6"/>
</dbReference>
<dbReference type="PANTHER" id="PTHR12595">
    <property type="entry name" value="POS9-ACTIVATING FACTOR FAP7-RELATED"/>
    <property type="match status" value="1"/>
</dbReference>
<comment type="catalytic activity">
    <reaction evidence="10">
        <text>ATP + H2O = ADP + phosphate + H(+)</text>
        <dbReference type="Rhea" id="RHEA:13065"/>
        <dbReference type="ChEBI" id="CHEBI:15377"/>
        <dbReference type="ChEBI" id="CHEBI:15378"/>
        <dbReference type="ChEBI" id="CHEBI:30616"/>
        <dbReference type="ChEBI" id="CHEBI:43474"/>
        <dbReference type="ChEBI" id="CHEBI:456216"/>
    </reaction>
</comment>
<feature type="region of interest" description="LID" evidence="10">
    <location>
        <begin position="112"/>
        <end position="122"/>
    </location>
</feature>
<proteinExistence type="inferred from homology"/>
<dbReference type="EMBL" id="KV453938">
    <property type="protein sequence ID" value="ODV71795.1"/>
    <property type="molecule type" value="Genomic_DNA"/>
</dbReference>
<feature type="binding site" evidence="10">
    <location>
        <position position="18"/>
    </location>
    <ligand>
        <name>ATP</name>
        <dbReference type="ChEBI" id="CHEBI:30616"/>
    </ligand>
</feature>
<evidence type="ECO:0000256" key="2">
    <source>
        <dbReference type="ARBA" id="ARBA00022490"/>
    </source>
</evidence>
<evidence type="ECO:0000313" key="12">
    <source>
        <dbReference type="EMBL" id="ODV71795.1"/>
    </source>
</evidence>
<gene>
    <name evidence="11" type="primary">FAP7</name>
    <name evidence="11" type="ORF">BN1211_4749</name>
    <name evidence="12" type="ORF">CYBJADRAFT_174799</name>
</gene>
<comment type="similarity">
    <text evidence="10">Belongs to the adenylate kinase family. AK6 subfamily.</text>
</comment>
<dbReference type="SUPFAM" id="SSF52540">
    <property type="entry name" value="P-loop containing nucleoside triphosphate hydrolases"/>
    <property type="match status" value="1"/>
</dbReference>
<keyword evidence="9 10" id="KW-0539">Nucleus</keyword>
<feature type="binding site" evidence="10">
    <location>
        <position position="21"/>
    </location>
    <ligand>
        <name>ATP</name>
        <dbReference type="ChEBI" id="CHEBI:30616"/>
    </ligand>
</feature>
<evidence type="ECO:0000256" key="7">
    <source>
        <dbReference type="ARBA" id="ARBA00022777"/>
    </source>
</evidence>
<dbReference type="GO" id="GO:0016887">
    <property type="term" value="F:ATP hydrolysis activity"/>
    <property type="evidence" value="ECO:0007669"/>
    <property type="project" value="UniProtKB-UniRule"/>
</dbReference>
<reference evidence="11" key="1">
    <citation type="submission" date="2014-12" db="EMBL/GenBank/DDBJ databases">
        <authorList>
            <person name="Jaenicke S."/>
        </authorList>
    </citation>
    <scope>NUCLEOTIDE SEQUENCE [LARGE SCALE GENOMIC DNA]</scope>
    <source>
        <strain evidence="11">CBS1600</strain>
    </source>
</reference>
<dbReference type="AlphaFoldDB" id="A0A0H5C7C3"/>
<dbReference type="GO" id="GO:0005634">
    <property type="term" value="C:nucleus"/>
    <property type="evidence" value="ECO:0007669"/>
    <property type="project" value="UniProtKB-SubCell"/>
</dbReference>
<feature type="binding site" evidence="10">
    <location>
        <position position="19"/>
    </location>
    <ligand>
        <name>ATP</name>
        <dbReference type="ChEBI" id="CHEBI:30616"/>
    </ligand>
</feature>
<dbReference type="OMA" id="QCEIFGT"/>
<dbReference type="EMBL" id="CDQK01000005">
    <property type="protein sequence ID" value="CEP24041.1"/>
    <property type="molecule type" value="Genomic_DNA"/>
</dbReference>
<keyword evidence="6 10" id="KW-0547">Nucleotide-binding</keyword>
<dbReference type="GO" id="GO:0042274">
    <property type="term" value="P:ribosomal small subunit biogenesis"/>
    <property type="evidence" value="ECO:0007669"/>
    <property type="project" value="UniProtKB-UniRule"/>
</dbReference>
<dbReference type="GO" id="GO:0005737">
    <property type="term" value="C:cytoplasm"/>
    <property type="evidence" value="ECO:0007669"/>
    <property type="project" value="UniProtKB-SubCell"/>
</dbReference>
<sequence>MSTRPLPNIVITGTPGCGKTSHAEQLCREAPAFKHINVTEFAKAYDCFDGYDEERKCHIVDEDKLCDALEPMLEQGGIVIDWHACDWLPERLVDLVIVLKTDNGILYDRLEKRGYPQSKIDENIDCEIMEVIANEARESYAPEIVIELQSNTTEDMDENVHRIVSWIDTWKINNPAGASNELPM</sequence>
<keyword evidence="7 10" id="KW-0418">Kinase</keyword>
<accession>A0A1E4RXI7</accession>
<evidence type="ECO:0000256" key="6">
    <source>
        <dbReference type="ARBA" id="ARBA00022741"/>
    </source>
</evidence>
<evidence type="ECO:0000313" key="11">
    <source>
        <dbReference type="EMBL" id="CEP24041.1"/>
    </source>
</evidence>
<dbReference type="Pfam" id="PF13238">
    <property type="entry name" value="AAA_18"/>
    <property type="match status" value="1"/>
</dbReference>
<evidence type="ECO:0000256" key="4">
    <source>
        <dbReference type="ARBA" id="ARBA00022552"/>
    </source>
</evidence>
<keyword evidence="8 10" id="KW-0067">ATP-binding</keyword>
<dbReference type="Proteomes" id="UP000094389">
    <property type="component" value="Unassembled WGS sequence"/>
</dbReference>